<sequence length="287" mass="30897">MEERRGVLYVVATPIGNLGDLSERARKTLTDVDLIAAEDTRQTRHLLEHCAINTRLTAYHDHNEARAAAGLIETLESGRSVALVCDAGTPLISDPGYDLVAAARAKGLSVVPIPGANAAICALSAAGLPSDRFLFLGFPPRTSAARRAWTQTFAREPGTLVFYESGRRAAATLTDLAAVLGETRRAVVARELTKRFETFLFGTARELAGRLETDDEQRLGELVILVEGWQDPGGADQAEQERVLRILAADLPLRQAAGLTARLTGGRKNDLYRMGLDLGLGAGERDP</sequence>
<evidence type="ECO:0000256" key="3">
    <source>
        <dbReference type="ARBA" id="ARBA00022603"/>
    </source>
</evidence>
<dbReference type="NCBIfam" id="TIGR00096">
    <property type="entry name" value="16S rRNA (cytidine(1402)-2'-O)-methyltransferase"/>
    <property type="match status" value="1"/>
</dbReference>
<dbReference type="AlphaFoldDB" id="A0A2K8U2F2"/>
<keyword evidence="1 6" id="KW-0963">Cytoplasm</keyword>
<dbReference type="EC" id="2.1.1.198" evidence="6"/>
<proteinExistence type="inferred from homology"/>
<dbReference type="Gene3D" id="3.40.1010.10">
    <property type="entry name" value="Cobalt-precorrin-4 Transmethylase, Domain 1"/>
    <property type="match status" value="1"/>
</dbReference>
<comment type="similarity">
    <text evidence="6">Belongs to the methyltransferase superfamily. RsmI family.</text>
</comment>
<keyword evidence="5 6" id="KW-0949">S-adenosyl-L-methionine</keyword>
<name>A0A2K8U2F2_9GAMM</name>
<dbReference type="PANTHER" id="PTHR46111:SF1">
    <property type="entry name" value="RIBOSOMAL RNA SMALL SUBUNIT METHYLTRANSFERASE I"/>
    <property type="match status" value="1"/>
</dbReference>
<dbReference type="KEGG" id="tsy:THSYN_01500"/>
<dbReference type="SUPFAM" id="SSF53790">
    <property type="entry name" value="Tetrapyrrole methylase"/>
    <property type="match status" value="1"/>
</dbReference>
<evidence type="ECO:0000259" key="7">
    <source>
        <dbReference type="Pfam" id="PF00590"/>
    </source>
</evidence>
<dbReference type="PIRSF" id="PIRSF005917">
    <property type="entry name" value="MTase_YraL"/>
    <property type="match status" value="1"/>
</dbReference>
<dbReference type="FunFam" id="3.30.950.10:FF:000002">
    <property type="entry name" value="Ribosomal RNA small subunit methyltransferase I"/>
    <property type="match status" value="1"/>
</dbReference>
<dbReference type="InterPro" id="IPR014776">
    <property type="entry name" value="4pyrrole_Mease_sub2"/>
</dbReference>
<keyword evidence="3 6" id="KW-0489">Methyltransferase</keyword>
<evidence type="ECO:0000256" key="6">
    <source>
        <dbReference type="HAMAP-Rule" id="MF_01877"/>
    </source>
</evidence>
<feature type="domain" description="RsmI HTH" evidence="8">
    <location>
        <begin position="235"/>
        <end position="278"/>
    </location>
</feature>
<organism evidence="9 10">
    <name type="scientific">Candidatus Thiodictyon syntrophicum</name>
    <dbReference type="NCBI Taxonomy" id="1166950"/>
    <lineage>
        <taxon>Bacteria</taxon>
        <taxon>Pseudomonadati</taxon>
        <taxon>Pseudomonadota</taxon>
        <taxon>Gammaproteobacteria</taxon>
        <taxon>Chromatiales</taxon>
        <taxon>Chromatiaceae</taxon>
        <taxon>Thiodictyon</taxon>
    </lineage>
</organism>
<dbReference type="Pfam" id="PF23016">
    <property type="entry name" value="RsmI_C"/>
    <property type="match status" value="1"/>
</dbReference>
<accession>A0A2K8U2F2</accession>
<evidence type="ECO:0000256" key="2">
    <source>
        <dbReference type="ARBA" id="ARBA00022552"/>
    </source>
</evidence>
<dbReference type="FunFam" id="3.40.1010.10:FF:000007">
    <property type="entry name" value="Ribosomal RNA small subunit methyltransferase I"/>
    <property type="match status" value="1"/>
</dbReference>
<keyword evidence="10" id="KW-1185">Reference proteome</keyword>
<comment type="catalytic activity">
    <reaction evidence="6">
        <text>cytidine(1402) in 16S rRNA + S-adenosyl-L-methionine = 2'-O-methylcytidine(1402) in 16S rRNA + S-adenosyl-L-homocysteine + H(+)</text>
        <dbReference type="Rhea" id="RHEA:42924"/>
        <dbReference type="Rhea" id="RHEA-COMP:10285"/>
        <dbReference type="Rhea" id="RHEA-COMP:10286"/>
        <dbReference type="ChEBI" id="CHEBI:15378"/>
        <dbReference type="ChEBI" id="CHEBI:57856"/>
        <dbReference type="ChEBI" id="CHEBI:59789"/>
        <dbReference type="ChEBI" id="CHEBI:74495"/>
        <dbReference type="ChEBI" id="CHEBI:82748"/>
        <dbReference type="EC" id="2.1.1.198"/>
    </reaction>
</comment>
<dbReference type="InterPro" id="IPR008189">
    <property type="entry name" value="rRNA_ssu_MeTfrase_I"/>
</dbReference>
<evidence type="ECO:0000256" key="1">
    <source>
        <dbReference type="ARBA" id="ARBA00022490"/>
    </source>
</evidence>
<dbReference type="CDD" id="cd11648">
    <property type="entry name" value="RsmI"/>
    <property type="match status" value="1"/>
</dbReference>
<keyword evidence="4 6" id="KW-0808">Transferase</keyword>
<dbReference type="GO" id="GO:0070677">
    <property type="term" value="F:rRNA (cytosine-2'-O-)-methyltransferase activity"/>
    <property type="evidence" value="ECO:0007669"/>
    <property type="project" value="UniProtKB-UniRule"/>
</dbReference>
<dbReference type="InterPro" id="IPR053910">
    <property type="entry name" value="RsmI_HTH"/>
</dbReference>
<feature type="domain" description="Tetrapyrrole methylase" evidence="7">
    <location>
        <begin position="8"/>
        <end position="208"/>
    </location>
</feature>
<dbReference type="InterPro" id="IPR014777">
    <property type="entry name" value="4pyrrole_Mease_sub1"/>
</dbReference>
<dbReference type="Pfam" id="PF00590">
    <property type="entry name" value="TP_methylase"/>
    <property type="match status" value="1"/>
</dbReference>
<reference evidence="9 10" key="1">
    <citation type="submission" date="2017-03" db="EMBL/GenBank/DDBJ databases">
        <title>Complete genome sequence of Candidatus 'Thiodictyon syntrophicum' sp. nov. strain Cad16T, a photolithoautotroph purple sulfur bacterium isolated from an alpine meromictic lake.</title>
        <authorList>
            <person name="Luedin S.M."/>
            <person name="Pothier J.F."/>
            <person name="Danza F."/>
            <person name="Storelli N."/>
            <person name="Wittwer M."/>
            <person name="Tonolla M."/>
        </authorList>
    </citation>
    <scope>NUCLEOTIDE SEQUENCE [LARGE SCALE GENOMIC DNA]</scope>
    <source>
        <strain evidence="9 10">Cad16T</strain>
    </source>
</reference>
<evidence type="ECO:0000313" key="10">
    <source>
        <dbReference type="Proteomes" id="UP000232638"/>
    </source>
</evidence>
<keyword evidence="2 6" id="KW-0698">rRNA processing</keyword>
<dbReference type="EMBL" id="CP020370">
    <property type="protein sequence ID" value="AUB79760.1"/>
    <property type="molecule type" value="Genomic_DNA"/>
</dbReference>
<dbReference type="InterPro" id="IPR000878">
    <property type="entry name" value="4pyrrol_Mease"/>
</dbReference>
<dbReference type="GO" id="GO:0005737">
    <property type="term" value="C:cytoplasm"/>
    <property type="evidence" value="ECO:0007669"/>
    <property type="project" value="UniProtKB-SubCell"/>
</dbReference>
<dbReference type="Gene3D" id="3.30.950.10">
    <property type="entry name" value="Methyltransferase, Cobalt-precorrin-4 Transmethylase, Domain 2"/>
    <property type="match status" value="1"/>
</dbReference>
<evidence type="ECO:0000256" key="5">
    <source>
        <dbReference type="ARBA" id="ARBA00022691"/>
    </source>
</evidence>
<comment type="subcellular location">
    <subcellularLocation>
        <location evidence="6">Cytoplasm</location>
    </subcellularLocation>
</comment>
<gene>
    <name evidence="6" type="primary">rsmI</name>
    <name evidence="9" type="ORF">THSYN_01500</name>
</gene>
<dbReference type="OrthoDB" id="9809084at2"/>
<dbReference type="InterPro" id="IPR035996">
    <property type="entry name" value="4pyrrol_Methylase_sf"/>
</dbReference>
<protein>
    <recommendedName>
        <fullName evidence="6">Ribosomal RNA small subunit methyltransferase I</fullName>
        <ecNumber evidence="6">2.1.1.198</ecNumber>
    </recommendedName>
    <alternativeName>
        <fullName evidence="6">16S rRNA 2'-O-ribose C1402 methyltransferase</fullName>
    </alternativeName>
    <alternativeName>
        <fullName evidence="6">rRNA (cytidine-2'-O-)-methyltransferase RsmI</fullName>
    </alternativeName>
</protein>
<dbReference type="PANTHER" id="PTHR46111">
    <property type="entry name" value="RIBOSOMAL RNA SMALL SUBUNIT METHYLTRANSFERASE I"/>
    <property type="match status" value="1"/>
</dbReference>
<dbReference type="Proteomes" id="UP000232638">
    <property type="component" value="Chromosome"/>
</dbReference>
<dbReference type="HAMAP" id="MF_01877">
    <property type="entry name" value="16SrRNA_methyltr_I"/>
    <property type="match status" value="1"/>
</dbReference>
<evidence type="ECO:0000259" key="8">
    <source>
        <dbReference type="Pfam" id="PF23016"/>
    </source>
</evidence>
<comment type="function">
    <text evidence="6">Catalyzes the 2'-O-methylation of the ribose of cytidine 1402 (C1402) in 16S rRNA.</text>
</comment>
<evidence type="ECO:0000256" key="4">
    <source>
        <dbReference type="ARBA" id="ARBA00022679"/>
    </source>
</evidence>
<evidence type="ECO:0000313" key="9">
    <source>
        <dbReference type="EMBL" id="AUB79760.1"/>
    </source>
</evidence>